<dbReference type="Pfam" id="PF13853">
    <property type="entry name" value="7tm_4"/>
    <property type="match status" value="1"/>
</dbReference>
<feature type="transmembrane region" description="Helical" evidence="11">
    <location>
        <begin position="139"/>
        <end position="163"/>
    </location>
</feature>
<dbReference type="GO" id="GO:0004930">
    <property type="term" value="F:G protein-coupled receptor activity"/>
    <property type="evidence" value="ECO:0007669"/>
    <property type="project" value="UniProtKB-KW"/>
</dbReference>
<evidence type="ECO:0000256" key="3">
    <source>
        <dbReference type="ARBA" id="ARBA00022692"/>
    </source>
</evidence>
<dbReference type="KEGG" id="emc:129339840"/>
<evidence type="ECO:0000256" key="9">
    <source>
        <dbReference type="ARBA" id="ARBA00023224"/>
    </source>
</evidence>
<keyword evidence="4 11" id="KW-0552">Olfaction</keyword>
<keyword evidence="8 10" id="KW-0675">Receptor</keyword>
<dbReference type="Gene3D" id="1.20.1070.10">
    <property type="entry name" value="Rhodopsin 7-helix transmembrane proteins"/>
    <property type="match status" value="1"/>
</dbReference>
<dbReference type="SUPFAM" id="SSF81321">
    <property type="entry name" value="Family A G protein-coupled receptor-like"/>
    <property type="match status" value="1"/>
</dbReference>
<keyword evidence="5 11" id="KW-1133">Transmembrane helix</keyword>
<feature type="transmembrane region" description="Helical" evidence="11">
    <location>
        <begin position="271"/>
        <end position="291"/>
    </location>
</feature>
<dbReference type="AlphaFoldDB" id="A0AA97K2S8"/>
<accession>A0AA97K2S8</accession>
<sequence length="317" mass="35810">MKYNETTVREFVLQGFTDVRMLQLLFFSLLFFSYLLTIIGNAAIITIAHIDHRLQTPMYFFLWNFSLLEIGFTTAIVPQTLTQLATGNKKISYIGCMLQSFLYFQLGTSEFFLLAIMSFDRYVAICNPLHYPTIMNNRICTSLVLCSWLGSFLQVIGPLMLFLQYPICGSNVLNHFFCDNTPLIKILCGDTRLLQFLGFVSAVFSVLGSLSITIVSYVNIVKTVVRIPSATGRQKAFSTCASHFIVVSITYGSCIFLYIKPNQNSKLELGKMVAILNTMVSPLLNPFIYCLRNKQVQEAWRDALVKFTIVIKGTGKS</sequence>
<dbReference type="InterPro" id="IPR047132">
    <property type="entry name" value="Olfact_rcpt_6C-like"/>
</dbReference>
<feature type="transmembrane region" description="Helical" evidence="11">
    <location>
        <begin position="196"/>
        <end position="220"/>
    </location>
</feature>
<dbReference type="GeneID" id="129339840"/>
<comment type="subcellular location">
    <subcellularLocation>
        <location evidence="1 11">Cell membrane</location>
        <topology evidence="1 11">Multi-pass membrane protein</topology>
    </subcellularLocation>
</comment>
<protein>
    <recommendedName>
        <fullName evidence="11">Olfactory receptor</fullName>
    </recommendedName>
</protein>
<keyword evidence="7 11" id="KW-0472">Membrane</keyword>
<reference evidence="14" key="1">
    <citation type="submission" date="2025-08" db="UniProtKB">
        <authorList>
            <consortium name="RefSeq"/>
        </authorList>
    </citation>
    <scope>IDENTIFICATION</scope>
    <source>
        <tissue evidence="14">Blood</tissue>
    </source>
</reference>
<dbReference type="CDD" id="cd15912">
    <property type="entry name" value="7tmA_OR6C-like"/>
    <property type="match status" value="1"/>
</dbReference>
<evidence type="ECO:0000256" key="4">
    <source>
        <dbReference type="ARBA" id="ARBA00022725"/>
    </source>
</evidence>
<feature type="domain" description="G-protein coupled receptors family 1 profile" evidence="12">
    <location>
        <begin position="40"/>
        <end position="289"/>
    </location>
</feature>
<evidence type="ECO:0000256" key="5">
    <source>
        <dbReference type="ARBA" id="ARBA00022989"/>
    </source>
</evidence>
<keyword evidence="2 11" id="KW-1003">Cell membrane</keyword>
<dbReference type="FunFam" id="1.20.1070.10:FF:000013">
    <property type="entry name" value="Olfactory receptor"/>
    <property type="match status" value="1"/>
</dbReference>
<keyword evidence="3 10" id="KW-0812">Transmembrane</keyword>
<evidence type="ECO:0000256" key="7">
    <source>
        <dbReference type="ARBA" id="ARBA00023136"/>
    </source>
</evidence>
<evidence type="ECO:0000259" key="12">
    <source>
        <dbReference type="PROSITE" id="PS50262"/>
    </source>
</evidence>
<evidence type="ECO:0000256" key="11">
    <source>
        <dbReference type="RuleBase" id="RU363047"/>
    </source>
</evidence>
<evidence type="ECO:0000313" key="13">
    <source>
        <dbReference type="Proteomes" id="UP001190640"/>
    </source>
</evidence>
<dbReference type="InterPro" id="IPR017452">
    <property type="entry name" value="GPCR_Rhodpsn_7TM"/>
</dbReference>
<dbReference type="Proteomes" id="UP001190640">
    <property type="component" value="Chromosome 12"/>
</dbReference>
<evidence type="ECO:0000256" key="1">
    <source>
        <dbReference type="ARBA" id="ARBA00004651"/>
    </source>
</evidence>
<feature type="transmembrane region" description="Helical" evidence="11">
    <location>
        <begin position="24"/>
        <end position="48"/>
    </location>
</feature>
<dbReference type="PRINTS" id="PR00245">
    <property type="entry name" value="OLFACTORYR"/>
</dbReference>
<evidence type="ECO:0000256" key="2">
    <source>
        <dbReference type="ARBA" id="ARBA00022475"/>
    </source>
</evidence>
<dbReference type="PANTHER" id="PTHR26454:SF18">
    <property type="entry name" value="OLFACTORY RECEPTOR 6C76"/>
    <property type="match status" value="1"/>
</dbReference>
<evidence type="ECO:0000256" key="6">
    <source>
        <dbReference type="ARBA" id="ARBA00023040"/>
    </source>
</evidence>
<dbReference type="PANTHER" id="PTHR26454">
    <property type="entry name" value="OLFACTORY RECEPTOR"/>
    <property type="match status" value="1"/>
</dbReference>
<dbReference type="GO" id="GO:0004984">
    <property type="term" value="F:olfactory receptor activity"/>
    <property type="evidence" value="ECO:0007669"/>
    <property type="project" value="InterPro"/>
</dbReference>
<keyword evidence="13" id="KW-1185">Reference proteome</keyword>
<dbReference type="PROSITE" id="PS00237">
    <property type="entry name" value="G_PROTEIN_RECEP_F1_1"/>
    <property type="match status" value="1"/>
</dbReference>
<dbReference type="PRINTS" id="PR00237">
    <property type="entry name" value="GPCRRHODOPSN"/>
</dbReference>
<proteinExistence type="inferred from homology"/>
<keyword evidence="9 10" id="KW-0807">Transducer</keyword>
<name>A0AA97K2S8_EUBMA</name>
<feature type="transmembrane region" description="Helical" evidence="11">
    <location>
        <begin position="101"/>
        <end position="119"/>
    </location>
</feature>
<evidence type="ECO:0000256" key="8">
    <source>
        <dbReference type="ARBA" id="ARBA00023170"/>
    </source>
</evidence>
<keyword evidence="6 10" id="KW-0297">G-protein coupled receptor</keyword>
<feature type="transmembrane region" description="Helical" evidence="11">
    <location>
        <begin position="241"/>
        <end position="259"/>
    </location>
</feature>
<keyword evidence="11" id="KW-0716">Sensory transduction</keyword>
<evidence type="ECO:0000256" key="10">
    <source>
        <dbReference type="RuleBase" id="RU000688"/>
    </source>
</evidence>
<dbReference type="InterPro" id="IPR000725">
    <property type="entry name" value="Olfact_rcpt"/>
</dbReference>
<feature type="transmembrane region" description="Helical" evidence="11">
    <location>
        <begin position="60"/>
        <end position="81"/>
    </location>
</feature>
<organism evidence="13 14">
    <name type="scientific">Eublepharis macularius</name>
    <name type="common">Leopard gecko</name>
    <name type="synonym">Cyrtodactylus macularius</name>
    <dbReference type="NCBI Taxonomy" id="481883"/>
    <lineage>
        <taxon>Eukaryota</taxon>
        <taxon>Metazoa</taxon>
        <taxon>Chordata</taxon>
        <taxon>Craniata</taxon>
        <taxon>Vertebrata</taxon>
        <taxon>Euteleostomi</taxon>
        <taxon>Lepidosauria</taxon>
        <taxon>Squamata</taxon>
        <taxon>Bifurcata</taxon>
        <taxon>Gekkota</taxon>
        <taxon>Eublepharidae</taxon>
        <taxon>Eublepharinae</taxon>
        <taxon>Eublepharis</taxon>
    </lineage>
</organism>
<dbReference type="InterPro" id="IPR000276">
    <property type="entry name" value="GPCR_Rhodpsn"/>
</dbReference>
<gene>
    <name evidence="14" type="primary">LOC129339840</name>
</gene>
<dbReference type="PROSITE" id="PS50262">
    <property type="entry name" value="G_PROTEIN_RECEP_F1_2"/>
    <property type="match status" value="1"/>
</dbReference>
<evidence type="ECO:0000313" key="14">
    <source>
        <dbReference type="RefSeq" id="XP_054850390.1"/>
    </source>
</evidence>
<dbReference type="GO" id="GO:0005886">
    <property type="term" value="C:plasma membrane"/>
    <property type="evidence" value="ECO:0007669"/>
    <property type="project" value="UniProtKB-SubCell"/>
</dbReference>
<comment type="similarity">
    <text evidence="10">Belongs to the G-protein coupled receptor 1 family.</text>
</comment>
<dbReference type="RefSeq" id="XP_054850390.1">
    <property type="nucleotide sequence ID" value="XM_054994415.1"/>
</dbReference>